<evidence type="ECO:0000313" key="3">
    <source>
        <dbReference type="EMBL" id="PSC04969.1"/>
    </source>
</evidence>
<keyword evidence="4" id="KW-1185">Reference proteome</keyword>
<evidence type="ECO:0000256" key="2">
    <source>
        <dbReference type="ARBA" id="ARBA00022801"/>
    </source>
</evidence>
<dbReference type="GO" id="GO:0047617">
    <property type="term" value="F:fatty acyl-CoA hydrolase activity"/>
    <property type="evidence" value="ECO:0007669"/>
    <property type="project" value="TreeGrafter"/>
</dbReference>
<dbReference type="InterPro" id="IPR029069">
    <property type="entry name" value="HotDog_dom_sf"/>
</dbReference>
<dbReference type="Pfam" id="PF13279">
    <property type="entry name" value="4HBT_2"/>
    <property type="match status" value="1"/>
</dbReference>
<dbReference type="SUPFAM" id="SSF54637">
    <property type="entry name" value="Thioesterase/thiol ester dehydrase-isomerase"/>
    <property type="match status" value="1"/>
</dbReference>
<evidence type="ECO:0000313" key="4">
    <source>
        <dbReference type="Proteomes" id="UP000239772"/>
    </source>
</evidence>
<dbReference type="CDD" id="cd00586">
    <property type="entry name" value="4HBT"/>
    <property type="match status" value="1"/>
</dbReference>
<gene>
    <name evidence="3" type="ORF">SLNSH_11015</name>
</gene>
<comment type="similarity">
    <text evidence="1">Belongs to the 4-hydroxybenzoyl-CoA thioesterase family.</text>
</comment>
<dbReference type="Proteomes" id="UP000239772">
    <property type="component" value="Unassembled WGS sequence"/>
</dbReference>
<dbReference type="InterPro" id="IPR050563">
    <property type="entry name" value="4-hydroxybenzoyl-CoA_TE"/>
</dbReference>
<reference evidence="4" key="1">
    <citation type="submission" date="2018-03" db="EMBL/GenBank/DDBJ databases">
        <authorList>
            <person name="Sun L."/>
            <person name="Liu H."/>
            <person name="Chen W."/>
            <person name="Huang K."/>
            <person name="Liu W."/>
            <person name="Gao X."/>
        </authorList>
    </citation>
    <scope>NUCLEOTIDE SEQUENCE [LARGE SCALE GENOMIC DNA]</scope>
    <source>
        <strain evidence="4">SH9</strain>
    </source>
</reference>
<dbReference type="PANTHER" id="PTHR31793:SF27">
    <property type="entry name" value="NOVEL THIOESTERASE SUPERFAMILY DOMAIN AND SAPOSIN A-TYPE DOMAIN CONTAINING PROTEIN (0610012H03RIK)"/>
    <property type="match status" value="1"/>
</dbReference>
<dbReference type="RefSeq" id="WP_106336986.1">
    <property type="nucleotide sequence ID" value="NZ_PVZS01000010.1"/>
</dbReference>
<name>A0A2T1HTV8_9HYPH</name>
<sequence length="147" mass="16364">MSARAPRPTRADFRLFRPIQTRWSDNDAYGHVNNVVYYEWFDTAVNAWLVENGFLDIVNGDVINLVVETSCSYFESISYPEQVDIGIAVERLGTSSVTYTLGAFRRGEETAAALGRFTHVAVVRATQRPTPIAPPLRAALEGLMRPG</sequence>
<organism evidence="3 4">
    <name type="scientific">Alsobacter soli</name>
    <dbReference type="NCBI Taxonomy" id="2109933"/>
    <lineage>
        <taxon>Bacteria</taxon>
        <taxon>Pseudomonadati</taxon>
        <taxon>Pseudomonadota</taxon>
        <taxon>Alphaproteobacteria</taxon>
        <taxon>Hyphomicrobiales</taxon>
        <taxon>Alsobacteraceae</taxon>
        <taxon>Alsobacter</taxon>
    </lineage>
</organism>
<proteinExistence type="inferred from homology"/>
<dbReference type="Gene3D" id="3.10.129.10">
    <property type="entry name" value="Hotdog Thioesterase"/>
    <property type="match status" value="1"/>
</dbReference>
<comment type="caution">
    <text evidence="3">The sequence shown here is derived from an EMBL/GenBank/DDBJ whole genome shotgun (WGS) entry which is preliminary data.</text>
</comment>
<dbReference type="OrthoDB" id="9799036at2"/>
<dbReference type="PANTHER" id="PTHR31793">
    <property type="entry name" value="4-HYDROXYBENZOYL-COA THIOESTERASE FAMILY MEMBER"/>
    <property type="match status" value="1"/>
</dbReference>
<dbReference type="AlphaFoldDB" id="A0A2T1HTV8"/>
<accession>A0A2T1HTV8</accession>
<keyword evidence="2" id="KW-0378">Hydrolase</keyword>
<dbReference type="EMBL" id="PVZS01000010">
    <property type="protein sequence ID" value="PSC04969.1"/>
    <property type="molecule type" value="Genomic_DNA"/>
</dbReference>
<evidence type="ECO:0000256" key="1">
    <source>
        <dbReference type="ARBA" id="ARBA00005953"/>
    </source>
</evidence>
<protein>
    <submittedName>
        <fullName evidence="3">Thioesterase</fullName>
    </submittedName>
</protein>